<keyword evidence="3" id="KW-1185">Reference proteome</keyword>
<name>A0A267DWI6_9PLAT</name>
<evidence type="ECO:0000313" key="2">
    <source>
        <dbReference type="EMBL" id="PAA52987.1"/>
    </source>
</evidence>
<reference evidence="2 3" key="1">
    <citation type="submission" date="2017-06" db="EMBL/GenBank/DDBJ databases">
        <title>A platform for efficient transgenesis in Macrostomum lignano, a flatworm model organism for stem cell research.</title>
        <authorList>
            <person name="Berezikov E."/>
        </authorList>
    </citation>
    <scope>NUCLEOTIDE SEQUENCE [LARGE SCALE GENOMIC DNA]</scope>
    <source>
        <strain evidence="2">DV1</strain>
        <tissue evidence="2">Whole organism</tissue>
    </source>
</reference>
<accession>A0A267DWI6</accession>
<feature type="compositionally biased region" description="Low complexity" evidence="1">
    <location>
        <begin position="78"/>
        <end position="89"/>
    </location>
</feature>
<organism evidence="2 3">
    <name type="scientific">Macrostomum lignano</name>
    <dbReference type="NCBI Taxonomy" id="282301"/>
    <lineage>
        <taxon>Eukaryota</taxon>
        <taxon>Metazoa</taxon>
        <taxon>Spiralia</taxon>
        <taxon>Lophotrochozoa</taxon>
        <taxon>Platyhelminthes</taxon>
        <taxon>Rhabditophora</taxon>
        <taxon>Macrostomorpha</taxon>
        <taxon>Macrostomida</taxon>
        <taxon>Macrostomidae</taxon>
        <taxon>Macrostomum</taxon>
    </lineage>
</organism>
<dbReference type="AlphaFoldDB" id="A0A267DWI6"/>
<evidence type="ECO:0000256" key="1">
    <source>
        <dbReference type="SAM" id="MobiDB-lite"/>
    </source>
</evidence>
<dbReference type="Proteomes" id="UP000215902">
    <property type="component" value="Unassembled WGS sequence"/>
</dbReference>
<evidence type="ECO:0000313" key="3">
    <source>
        <dbReference type="Proteomes" id="UP000215902"/>
    </source>
</evidence>
<feature type="region of interest" description="Disordered" evidence="1">
    <location>
        <begin position="34"/>
        <end position="89"/>
    </location>
</feature>
<gene>
    <name evidence="2" type="ORF">BOX15_Mlig023955g1</name>
</gene>
<proteinExistence type="predicted"/>
<comment type="caution">
    <text evidence="2">The sequence shown here is derived from an EMBL/GenBank/DDBJ whole genome shotgun (WGS) entry which is preliminary data.</text>
</comment>
<sequence>MTLIVYPCLIIQDLNQPALCWGAGPQFHQGLSPQMPSSMFSGSNSSNPMLMLTNTPHSMMPPGVAGMPPYQPPPPPHQGGYYPGMPQQF</sequence>
<dbReference type="EMBL" id="NIVC01003153">
    <property type="protein sequence ID" value="PAA52987.1"/>
    <property type="molecule type" value="Genomic_DNA"/>
</dbReference>
<protein>
    <submittedName>
        <fullName evidence="2">Uncharacterized protein</fullName>
    </submittedName>
</protein>
<feature type="compositionally biased region" description="Low complexity" evidence="1">
    <location>
        <begin position="35"/>
        <end position="49"/>
    </location>
</feature>